<dbReference type="EMBL" id="NBNE01018248">
    <property type="protein sequence ID" value="OWY92356.1"/>
    <property type="molecule type" value="Genomic_DNA"/>
</dbReference>
<organism evidence="3 4">
    <name type="scientific">Phytophthora megakarya</name>
    <dbReference type="NCBI Taxonomy" id="4795"/>
    <lineage>
        <taxon>Eukaryota</taxon>
        <taxon>Sar</taxon>
        <taxon>Stramenopiles</taxon>
        <taxon>Oomycota</taxon>
        <taxon>Peronosporomycetes</taxon>
        <taxon>Peronosporales</taxon>
        <taxon>Peronosporaceae</taxon>
        <taxon>Phytophthora</taxon>
    </lineage>
</organism>
<dbReference type="AlphaFoldDB" id="A0A225UID2"/>
<protein>
    <submittedName>
        <fullName evidence="3">Uncharacterized protein</fullName>
    </submittedName>
</protein>
<accession>A0A225UID2</accession>
<keyword evidence="4" id="KW-1185">Reference proteome</keyword>
<evidence type="ECO:0000313" key="3">
    <source>
        <dbReference type="EMBL" id="OWY92356.1"/>
    </source>
</evidence>
<keyword evidence="1" id="KW-0175">Coiled coil</keyword>
<evidence type="ECO:0000256" key="2">
    <source>
        <dbReference type="SAM" id="MobiDB-lite"/>
    </source>
</evidence>
<proteinExistence type="predicted"/>
<feature type="compositionally biased region" description="Acidic residues" evidence="2">
    <location>
        <begin position="230"/>
        <end position="244"/>
    </location>
</feature>
<feature type="non-terminal residue" evidence="3">
    <location>
        <position position="1"/>
    </location>
</feature>
<name>A0A225UID2_9STRA</name>
<feature type="compositionally biased region" description="Polar residues" evidence="2">
    <location>
        <begin position="98"/>
        <end position="110"/>
    </location>
</feature>
<reference evidence="4" key="1">
    <citation type="submission" date="2017-03" db="EMBL/GenBank/DDBJ databases">
        <title>Phytopthora megakarya and P. palmivora, two closely related causual agents of cacao black pod achieved similar genome size and gene model numbers by different mechanisms.</title>
        <authorList>
            <person name="Ali S."/>
            <person name="Shao J."/>
            <person name="Larry D.J."/>
            <person name="Kronmiller B."/>
            <person name="Shen D."/>
            <person name="Strem M.D."/>
            <person name="Melnick R.L."/>
            <person name="Guiltinan M.J."/>
            <person name="Tyler B.M."/>
            <person name="Meinhardt L.W."/>
            <person name="Bailey B.A."/>
        </authorList>
    </citation>
    <scope>NUCLEOTIDE SEQUENCE [LARGE SCALE GENOMIC DNA]</scope>
    <source>
        <strain evidence="4">zdho120</strain>
    </source>
</reference>
<feature type="compositionally biased region" description="Basic and acidic residues" evidence="2">
    <location>
        <begin position="158"/>
        <end position="191"/>
    </location>
</feature>
<evidence type="ECO:0000313" key="4">
    <source>
        <dbReference type="Proteomes" id="UP000198211"/>
    </source>
</evidence>
<gene>
    <name evidence="3" type="ORF">PHMEG_00038682</name>
</gene>
<evidence type="ECO:0000256" key="1">
    <source>
        <dbReference type="SAM" id="Coils"/>
    </source>
</evidence>
<dbReference type="OrthoDB" id="117882at2759"/>
<feature type="region of interest" description="Disordered" evidence="2">
    <location>
        <begin position="89"/>
        <end position="110"/>
    </location>
</feature>
<feature type="compositionally biased region" description="Basic residues" evidence="2">
    <location>
        <begin position="195"/>
        <end position="214"/>
    </location>
</feature>
<feature type="region of interest" description="Disordered" evidence="2">
    <location>
        <begin position="151"/>
        <end position="256"/>
    </location>
</feature>
<dbReference type="Proteomes" id="UP000198211">
    <property type="component" value="Unassembled WGS sequence"/>
</dbReference>
<sequence length="325" mass="35902">AAQAERMRIEAAIAQYVQQQQPGAENEDASWRAVWEAQTRQSMEELERRLKESEAARMEDQRTAKNIQEFHVRQLRDLRATSAKVQVDVPTVAPKPTTAESTGNSYPQVATVQRGVNMGEGGEVRSEPGLKNVPGAVLDQLRATLPAADFARLARSAKPVEVKTEARREEFAPRTKQDAPTRSQRHADATDVKSQTKKKPSKSKRTKAPQKKPRRGEDPSDASGSSSSEESSDESSDSSEDSLDVDTQSRVVLPSAEGAGTTMLTLRPYVNSATLGMFDEKASISDRKNWWEKFTNLSVQGGWTSQVKIRELKMKMPSASSDENI</sequence>
<comment type="caution">
    <text evidence="3">The sequence shown here is derived from an EMBL/GenBank/DDBJ whole genome shotgun (WGS) entry which is preliminary data.</text>
</comment>
<feature type="coiled-coil region" evidence="1">
    <location>
        <begin position="36"/>
        <end position="63"/>
    </location>
</feature>